<accession>A0AAD8T806</accession>
<feature type="compositionally biased region" description="Polar residues" evidence="2">
    <location>
        <begin position="269"/>
        <end position="290"/>
    </location>
</feature>
<feature type="compositionally biased region" description="Basic and acidic residues" evidence="2">
    <location>
        <begin position="240"/>
        <end position="253"/>
    </location>
</feature>
<reference evidence="3" key="1">
    <citation type="submission" date="2023-07" db="EMBL/GenBank/DDBJ databases">
        <title>A chromosome-level genome assembly of Lolium multiflorum.</title>
        <authorList>
            <person name="Chen Y."/>
            <person name="Copetti D."/>
            <person name="Kolliker R."/>
            <person name="Studer B."/>
        </authorList>
    </citation>
    <scope>NUCLEOTIDE SEQUENCE</scope>
    <source>
        <strain evidence="3">02402/16</strain>
        <tissue evidence="3">Leaf</tissue>
    </source>
</reference>
<feature type="compositionally biased region" description="Basic residues" evidence="2">
    <location>
        <begin position="203"/>
        <end position="216"/>
    </location>
</feature>
<keyword evidence="4" id="KW-1185">Reference proteome</keyword>
<organism evidence="3 4">
    <name type="scientific">Lolium multiflorum</name>
    <name type="common">Italian ryegrass</name>
    <name type="synonym">Lolium perenne subsp. multiflorum</name>
    <dbReference type="NCBI Taxonomy" id="4521"/>
    <lineage>
        <taxon>Eukaryota</taxon>
        <taxon>Viridiplantae</taxon>
        <taxon>Streptophyta</taxon>
        <taxon>Embryophyta</taxon>
        <taxon>Tracheophyta</taxon>
        <taxon>Spermatophyta</taxon>
        <taxon>Magnoliopsida</taxon>
        <taxon>Liliopsida</taxon>
        <taxon>Poales</taxon>
        <taxon>Poaceae</taxon>
        <taxon>BOP clade</taxon>
        <taxon>Pooideae</taxon>
        <taxon>Poodae</taxon>
        <taxon>Poeae</taxon>
        <taxon>Poeae Chloroplast Group 2 (Poeae type)</taxon>
        <taxon>Loliodinae</taxon>
        <taxon>Loliinae</taxon>
        <taxon>Lolium</taxon>
    </lineage>
</organism>
<evidence type="ECO:0000313" key="4">
    <source>
        <dbReference type="Proteomes" id="UP001231189"/>
    </source>
</evidence>
<feature type="compositionally biased region" description="Acidic residues" evidence="2">
    <location>
        <begin position="187"/>
        <end position="199"/>
    </location>
</feature>
<evidence type="ECO:0000256" key="2">
    <source>
        <dbReference type="SAM" id="MobiDB-lite"/>
    </source>
</evidence>
<dbReference type="PANTHER" id="PTHR33026">
    <property type="entry name" value="OS06G0360600 PROTEIN"/>
    <property type="match status" value="1"/>
</dbReference>
<gene>
    <name evidence="3" type="ORF">QYE76_037991</name>
</gene>
<protein>
    <submittedName>
        <fullName evidence="3">Uncharacterized protein</fullName>
    </submittedName>
</protein>
<dbReference type="PANTHER" id="PTHR33026:SF7">
    <property type="entry name" value="OS03G0100275 PROTEIN"/>
    <property type="match status" value="1"/>
</dbReference>
<evidence type="ECO:0000256" key="1">
    <source>
        <dbReference type="SAM" id="Coils"/>
    </source>
</evidence>
<feature type="coiled-coil region" evidence="1">
    <location>
        <begin position="482"/>
        <end position="547"/>
    </location>
</feature>
<dbReference type="EMBL" id="JAUUTY010000002">
    <property type="protein sequence ID" value="KAK1677143.1"/>
    <property type="molecule type" value="Genomic_DNA"/>
</dbReference>
<name>A0AAD8T806_LOLMU</name>
<evidence type="ECO:0000313" key="3">
    <source>
        <dbReference type="EMBL" id="KAK1677143.1"/>
    </source>
</evidence>
<feature type="region of interest" description="Disordered" evidence="2">
    <location>
        <begin position="187"/>
        <end position="369"/>
    </location>
</feature>
<proteinExistence type="predicted"/>
<feature type="compositionally biased region" description="Pro residues" evidence="2">
    <location>
        <begin position="299"/>
        <end position="322"/>
    </location>
</feature>
<sequence>MVNCGSMTFVLRTKRVYPALASHESIRYWNAGWFYVKNIPVPGVHDGLPAFVNKAPEELASWSLIPALAQYPELDKMARRISWLVHGGLTGMDLTLSWFTRRIQPLKYNKPLICEYSGVDDQLRVTKDNLPMDSLNKRIWTLMKFARGQEVPYINKDIFINNKCPPLNSFAEDSFKDVFRLPVAGMAEEDPEDDDEEEEQAPKKKAAPHVPKRPRAKVSSTDAGTIGEASAKKARTRAPPRLDSKKAERDRIKLLATAGKGSRPLLPGATNQKVTASRASTQKHITSFLKTSPAVGPVTPAPPSASNPAPQPSPPEAHPAPDPAADTQVEIIPVSSVKKGGSCSETRQAAPENAQDKGPEEAEVTSTDKVEASAKDAVGFPANFGDPSDLYATPKAYYHKFFNKLTEAEKWELEQDLLNSMLNNAWGKVDVESSEIQNHKREISEFFDQLFVKRKEQQALHYKLHKNISLQRRVTLGQADQIHDAKEKIAELERLLAEAQGVSTSLATASSELKSLHSAHKDLESKLKEADEKWELAEKQLTEKNSQFIRETTDLVEKRRKDSATLKSLQQNVQHLQT</sequence>
<feature type="compositionally biased region" description="Basic and acidic residues" evidence="2">
    <location>
        <begin position="354"/>
        <end position="369"/>
    </location>
</feature>
<keyword evidence="1" id="KW-0175">Coiled coil</keyword>
<dbReference type="Proteomes" id="UP001231189">
    <property type="component" value="Unassembled WGS sequence"/>
</dbReference>
<dbReference type="AlphaFoldDB" id="A0AAD8T806"/>
<comment type="caution">
    <text evidence="3">The sequence shown here is derived from an EMBL/GenBank/DDBJ whole genome shotgun (WGS) entry which is preliminary data.</text>
</comment>